<evidence type="ECO:0000313" key="8">
    <source>
        <dbReference type="Proteomes" id="UP000198280"/>
    </source>
</evidence>
<dbReference type="InterPro" id="IPR036271">
    <property type="entry name" value="Tet_transcr_reg_TetR-rel_C_sf"/>
</dbReference>
<evidence type="ECO:0000256" key="4">
    <source>
        <dbReference type="PROSITE-ProRule" id="PRU00335"/>
    </source>
</evidence>
<evidence type="ECO:0000256" key="2">
    <source>
        <dbReference type="ARBA" id="ARBA00023125"/>
    </source>
</evidence>
<dbReference type="AlphaFoldDB" id="A0A239MUB5"/>
<evidence type="ECO:0000256" key="5">
    <source>
        <dbReference type="SAM" id="MobiDB-lite"/>
    </source>
</evidence>
<feature type="DNA-binding region" description="H-T-H motif" evidence="4">
    <location>
        <begin position="96"/>
        <end position="115"/>
    </location>
</feature>
<dbReference type="Pfam" id="PF21993">
    <property type="entry name" value="TetR_C_13_2"/>
    <property type="match status" value="1"/>
</dbReference>
<dbReference type="InterPro" id="IPR001647">
    <property type="entry name" value="HTH_TetR"/>
</dbReference>
<feature type="domain" description="HTH tetR-type" evidence="6">
    <location>
        <begin position="73"/>
        <end position="133"/>
    </location>
</feature>
<keyword evidence="2 4" id="KW-0238">DNA-binding</keyword>
<evidence type="ECO:0000259" key="6">
    <source>
        <dbReference type="PROSITE" id="PS50977"/>
    </source>
</evidence>
<dbReference type="SUPFAM" id="SSF48498">
    <property type="entry name" value="Tetracyclin repressor-like, C-terminal domain"/>
    <property type="match status" value="1"/>
</dbReference>
<dbReference type="GO" id="GO:0003677">
    <property type="term" value="F:DNA binding"/>
    <property type="evidence" value="ECO:0007669"/>
    <property type="project" value="UniProtKB-UniRule"/>
</dbReference>
<reference evidence="7 8" key="1">
    <citation type="submission" date="2017-06" db="EMBL/GenBank/DDBJ databases">
        <authorList>
            <person name="Kim H.J."/>
            <person name="Triplett B.A."/>
        </authorList>
    </citation>
    <scope>NUCLEOTIDE SEQUENCE [LARGE SCALE GENOMIC DNA]</scope>
    <source>
        <strain evidence="7 8">CGMCC 4.1858</strain>
    </source>
</reference>
<dbReference type="PANTHER" id="PTHR47506:SF1">
    <property type="entry name" value="HTH-TYPE TRANSCRIPTIONAL REGULATOR YJDC"/>
    <property type="match status" value="1"/>
</dbReference>
<feature type="region of interest" description="Disordered" evidence="5">
    <location>
        <begin position="1"/>
        <end position="49"/>
    </location>
</feature>
<protein>
    <submittedName>
        <fullName evidence="7">Transcriptional regulator, TetR family</fullName>
    </submittedName>
</protein>
<dbReference type="EMBL" id="FZOF01000027">
    <property type="protein sequence ID" value="SNT45714.1"/>
    <property type="molecule type" value="Genomic_DNA"/>
</dbReference>
<keyword evidence="3" id="KW-0804">Transcription</keyword>
<gene>
    <name evidence="7" type="ORF">SAMN05216252_12727</name>
</gene>
<evidence type="ECO:0000256" key="1">
    <source>
        <dbReference type="ARBA" id="ARBA00023015"/>
    </source>
</evidence>
<feature type="compositionally biased region" description="Basic and acidic residues" evidence="5">
    <location>
        <begin position="23"/>
        <end position="33"/>
    </location>
</feature>
<evidence type="ECO:0000256" key="3">
    <source>
        <dbReference type="ARBA" id="ARBA00023163"/>
    </source>
</evidence>
<keyword evidence="1" id="KW-0805">Transcription regulation</keyword>
<dbReference type="PANTHER" id="PTHR47506">
    <property type="entry name" value="TRANSCRIPTIONAL REGULATORY PROTEIN"/>
    <property type="match status" value="1"/>
</dbReference>
<dbReference type="SUPFAM" id="SSF46689">
    <property type="entry name" value="Homeodomain-like"/>
    <property type="match status" value="1"/>
</dbReference>
<sequence>MVQVTEKSRASAKAAPHALDAQLGRERPTDTPERGSAPLSGSPADPVIARSNIGHMSVDDAPRQERRLTSRGAVTRDRIVQAAADLFYVRGVNAVSLDDVRATSGTSKSQLYRHFADKDQLVHSVIELRTDQVLNRDRQMLERMNSIRALERWSDKLIHLNSLQDGAYGCALGSLVSARAAQDPTSRNKLAETFAEWQQLISAGLKRMQENGSLREGADPEQLATAVMAALQGGYLLAQTAQDVEPMRISMQMALNYVRSYVVD</sequence>
<dbReference type="InterPro" id="IPR009057">
    <property type="entry name" value="Homeodomain-like_sf"/>
</dbReference>
<proteinExistence type="predicted"/>
<dbReference type="PRINTS" id="PR00455">
    <property type="entry name" value="HTHTETR"/>
</dbReference>
<organism evidence="7 8">
    <name type="scientific">Actinacidiphila glaucinigra</name>
    <dbReference type="NCBI Taxonomy" id="235986"/>
    <lineage>
        <taxon>Bacteria</taxon>
        <taxon>Bacillati</taxon>
        <taxon>Actinomycetota</taxon>
        <taxon>Actinomycetes</taxon>
        <taxon>Kitasatosporales</taxon>
        <taxon>Streptomycetaceae</taxon>
        <taxon>Actinacidiphila</taxon>
    </lineage>
</organism>
<dbReference type="Gene3D" id="1.10.357.10">
    <property type="entry name" value="Tetracycline Repressor, domain 2"/>
    <property type="match status" value="1"/>
</dbReference>
<dbReference type="Pfam" id="PF00440">
    <property type="entry name" value="TetR_N"/>
    <property type="match status" value="1"/>
</dbReference>
<accession>A0A239MUB5</accession>
<dbReference type="InterPro" id="IPR054156">
    <property type="entry name" value="YxaF_TetR_C"/>
</dbReference>
<dbReference type="Proteomes" id="UP000198280">
    <property type="component" value="Unassembled WGS sequence"/>
</dbReference>
<evidence type="ECO:0000313" key="7">
    <source>
        <dbReference type="EMBL" id="SNT45714.1"/>
    </source>
</evidence>
<dbReference type="PROSITE" id="PS50977">
    <property type="entry name" value="HTH_TETR_2"/>
    <property type="match status" value="1"/>
</dbReference>
<keyword evidence="8" id="KW-1185">Reference proteome</keyword>
<name>A0A239MUB5_9ACTN</name>